<gene>
    <name evidence="14" type="ORF">J5Y10_10030</name>
</gene>
<evidence type="ECO:0000256" key="5">
    <source>
        <dbReference type="ARBA" id="ARBA00022679"/>
    </source>
</evidence>
<dbReference type="InterPro" id="IPR015168">
    <property type="entry name" value="SsuA/THI5"/>
</dbReference>
<evidence type="ECO:0000256" key="8">
    <source>
        <dbReference type="ARBA" id="ARBA00022977"/>
    </source>
</evidence>
<evidence type="ECO:0000256" key="1">
    <source>
        <dbReference type="ARBA" id="ARBA00003469"/>
    </source>
</evidence>
<comment type="subunit">
    <text evidence="4">Homodimer.</text>
</comment>
<proteinExistence type="inferred from homology"/>
<sequence length="335" mass="36616">MTHLSRRLLLAAPAALALPSLARAQTRQARFAMTWIPNVQYAGLWIALDRGWLKGEEFGWVQGGPNAPASAVTVAGGGAEMGEIQLLPFLDAMSRGNDFVLLAAVFQRSPLGILSLPGKPIRTAADLPGKKMLVQGPNERTALDAVVKLNNLPSAPEFVPAGFSPEPLLARAGDGYTAFETNQVITLEKMGMARDKDFHFVSFDALKFRSYASMVFTTRRYLEAERATVVKFLSGVTRGWTENKDPAVGARLAVRTYGRDLGLDLDQQTRQNTVQNSFLQSPENPSQPLLSLDRAVLEGPMLEAVRATGRTNIPPVERFCDLTVMEEVHRGLRQG</sequence>
<dbReference type="PANTHER" id="PTHR31528:SF1">
    <property type="entry name" value="4-AMINO-5-HYDROXYMETHYL-2-METHYLPYRIMIDINE PHOSPHATE SYNTHASE THI11-RELATED"/>
    <property type="match status" value="1"/>
</dbReference>
<dbReference type="GO" id="GO:0046872">
    <property type="term" value="F:metal ion binding"/>
    <property type="evidence" value="ECO:0007669"/>
    <property type="project" value="UniProtKB-KW"/>
</dbReference>
<evidence type="ECO:0000256" key="9">
    <source>
        <dbReference type="ARBA" id="ARBA00023004"/>
    </source>
</evidence>
<evidence type="ECO:0000256" key="2">
    <source>
        <dbReference type="ARBA" id="ARBA00004948"/>
    </source>
</evidence>
<evidence type="ECO:0000256" key="7">
    <source>
        <dbReference type="ARBA" id="ARBA00022898"/>
    </source>
</evidence>
<evidence type="ECO:0000259" key="13">
    <source>
        <dbReference type="Pfam" id="PF09084"/>
    </source>
</evidence>
<keyword evidence="12" id="KW-0732">Signal</keyword>
<reference evidence="14" key="1">
    <citation type="submission" date="2021-03" db="EMBL/GenBank/DDBJ databases">
        <authorList>
            <person name="So Y."/>
        </authorList>
    </citation>
    <scope>NUCLEOTIDE SEQUENCE</scope>
    <source>
        <strain evidence="14">SG15</strain>
    </source>
</reference>
<evidence type="ECO:0000256" key="10">
    <source>
        <dbReference type="ARBA" id="ARBA00033171"/>
    </source>
</evidence>
<protein>
    <recommendedName>
        <fullName evidence="10">Thiamine pyrimidine synthase</fullName>
    </recommendedName>
</protein>
<keyword evidence="6" id="KW-0479">Metal-binding</keyword>
<keyword evidence="5" id="KW-0808">Transferase</keyword>
<feature type="signal peptide" evidence="12">
    <location>
        <begin position="1"/>
        <end position="24"/>
    </location>
</feature>
<feature type="chain" id="PRO_5037030016" description="Thiamine pyrimidine synthase" evidence="12">
    <location>
        <begin position="25"/>
        <end position="335"/>
    </location>
</feature>
<dbReference type="SUPFAM" id="SSF53850">
    <property type="entry name" value="Periplasmic binding protein-like II"/>
    <property type="match status" value="1"/>
</dbReference>
<dbReference type="Proteomes" id="UP000677537">
    <property type="component" value="Unassembled WGS sequence"/>
</dbReference>
<evidence type="ECO:0000256" key="11">
    <source>
        <dbReference type="ARBA" id="ARBA00048179"/>
    </source>
</evidence>
<comment type="function">
    <text evidence="1">Responsible for the formation of the pyrimidine heterocycle in the thiamine biosynthesis pathway. Catalyzes the formation of hydroxymethylpyrimidine phosphate (HMP-P) from histidine and pyridoxal phosphate (PLP). The protein uses PLP and the active site histidine to form HMP-P, generating an inactive enzyme. The enzyme can only undergo a single turnover, which suggests it is a suicide enzyme.</text>
</comment>
<dbReference type="Gene3D" id="3.40.190.10">
    <property type="entry name" value="Periplasmic binding protein-like II"/>
    <property type="match status" value="2"/>
</dbReference>
<keyword evidence="7" id="KW-0663">Pyridoxal phosphate</keyword>
<name>A0A940MS85_9PROT</name>
<comment type="catalytic activity">
    <reaction evidence="11">
        <text>N(6)-(pyridoxal phosphate)-L-lysyl-[4-amino-5-hydroxymethyl-2-methylpyrimidine phosphate synthase] + L-histidyl-[4-amino-5-hydroxymethyl-2-methylpyrimidine phosphate synthase] + 2 Fe(3+) + 4 H2O = L-lysyl-[4-amino-5-hydroxymethyl-2-methylpyrimidine phosphate synthase] + (2S)-2-amino-5-hydroxy-4-oxopentanoyl-[4-amino-5-hydroxymethyl-2-methylpyrimidine phosphate synthase] + 4-amino-2-methyl-5-(phosphooxymethyl)pyrimidine + 3-oxopropanoate + 2 Fe(2+) + 2 H(+)</text>
        <dbReference type="Rhea" id="RHEA:65756"/>
        <dbReference type="Rhea" id="RHEA-COMP:16892"/>
        <dbReference type="Rhea" id="RHEA-COMP:16893"/>
        <dbReference type="Rhea" id="RHEA-COMP:16894"/>
        <dbReference type="Rhea" id="RHEA-COMP:16895"/>
        <dbReference type="ChEBI" id="CHEBI:15377"/>
        <dbReference type="ChEBI" id="CHEBI:15378"/>
        <dbReference type="ChEBI" id="CHEBI:29033"/>
        <dbReference type="ChEBI" id="CHEBI:29034"/>
        <dbReference type="ChEBI" id="CHEBI:29969"/>
        <dbReference type="ChEBI" id="CHEBI:29979"/>
        <dbReference type="ChEBI" id="CHEBI:33190"/>
        <dbReference type="ChEBI" id="CHEBI:58354"/>
        <dbReference type="ChEBI" id="CHEBI:143915"/>
        <dbReference type="ChEBI" id="CHEBI:157692"/>
    </reaction>
    <physiologicalReaction direction="left-to-right" evidence="11">
        <dbReference type="Rhea" id="RHEA:65757"/>
    </physiologicalReaction>
</comment>
<dbReference type="GO" id="GO:0009228">
    <property type="term" value="P:thiamine biosynthetic process"/>
    <property type="evidence" value="ECO:0007669"/>
    <property type="project" value="UniProtKB-KW"/>
</dbReference>
<dbReference type="GO" id="GO:0016740">
    <property type="term" value="F:transferase activity"/>
    <property type="evidence" value="ECO:0007669"/>
    <property type="project" value="UniProtKB-KW"/>
</dbReference>
<comment type="similarity">
    <text evidence="3">Belongs to the NMT1/THI5 family.</text>
</comment>
<accession>A0A940MS85</accession>
<evidence type="ECO:0000256" key="6">
    <source>
        <dbReference type="ARBA" id="ARBA00022723"/>
    </source>
</evidence>
<dbReference type="InterPro" id="IPR027939">
    <property type="entry name" value="NMT1/THI5"/>
</dbReference>
<organism evidence="14 15">
    <name type="scientific">Roseomonas indoligenes</name>
    <dbReference type="NCBI Taxonomy" id="2820811"/>
    <lineage>
        <taxon>Bacteria</taxon>
        <taxon>Pseudomonadati</taxon>
        <taxon>Pseudomonadota</taxon>
        <taxon>Alphaproteobacteria</taxon>
        <taxon>Acetobacterales</taxon>
        <taxon>Roseomonadaceae</taxon>
        <taxon>Roseomonas</taxon>
    </lineage>
</organism>
<keyword evidence="8" id="KW-0784">Thiamine biosynthesis</keyword>
<dbReference type="Pfam" id="PF09084">
    <property type="entry name" value="NMT1"/>
    <property type="match status" value="1"/>
</dbReference>
<evidence type="ECO:0000313" key="14">
    <source>
        <dbReference type="EMBL" id="MBP0493113.1"/>
    </source>
</evidence>
<evidence type="ECO:0000256" key="3">
    <source>
        <dbReference type="ARBA" id="ARBA00009406"/>
    </source>
</evidence>
<dbReference type="PANTHER" id="PTHR31528">
    <property type="entry name" value="4-AMINO-5-HYDROXYMETHYL-2-METHYLPYRIMIDINE PHOSPHATE SYNTHASE THI11-RELATED"/>
    <property type="match status" value="1"/>
</dbReference>
<comment type="pathway">
    <text evidence="2">Cofactor biosynthesis; thiamine diphosphate biosynthesis.</text>
</comment>
<evidence type="ECO:0000256" key="4">
    <source>
        <dbReference type="ARBA" id="ARBA00011738"/>
    </source>
</evidence>
<dbReference type="RefSeq" id="WP_209373178.1">
    <property type="nucleotide sequence ID" value="NZ_JAGIZA010000005.1"/>
</dbReference>
<comment type="caution">
    <text evidence="14">The sequence shown here is derived from an EMBL/GenBank/DDBJ whole genome shotgun (WGS) entry which is preliminary data.</text>
</comment>
<evidence type="ECO:0000313" key="15">
    <source>
        <dbReference type="Proteomes" id="UP000677537"/>
    </source>
</evidence>
<keyword evidence="9" id="KW-0408">Iron</keyword>
<dbReference type="AlphaFoldDB" id="A0A940MS85"/>
<evidence type="ECO:0000256" key="12">
    <source>
        <dbReference type="SAM" id="SignalP"/>
    </source>
</evidence>
<feature type="domain" description="SsuA/THI5-like" evidence="13">
    <location>
        <begin position="38"/>
        <end position="242"/>
    </location>
</feature>
<dbReference type="EMBL" id="JAGIZA010000005">
    <property type="protein sequence ID" value="MBP0493113.1"/>
    <property type="molecule type" value="Genomic_DNA"/>
</dbReference>
<keyword evidence="15" id="KW-1185">Reference proteome</keyword>